<keyword evidence="3" id="KW-0282">Flagellum</keyword>
<comment type="subcellular location">
    <subcellularLocation>
        <location evidence="1">Periplasm</location>
    </subcellularLocation>
</comment>
<reference evidence="3 4" key="1">
    <citation type="submission" date="2018-06" db="EMBL/GenBank/DDBJ databases">
        <authorList>
            <consortium name="Pathogen Informatics"/>
            <person name="Doyle S."/>
        </authorList>
    </citation>
    <scope>NUCLEOTIDE SEQUENCE [LARGE SCALE GENOMIC DNA]</scope>
    <source>
        <strain evidence="3 4">NCTC12264</strain>
    </source>
</reference>
<dbReference type="GO" id="GO:0042597">
    <property type="term" value="C:periplasmic space"/>
    <property type="evidence" value="ECO:0007669"/>
    <property type="project" value="UniProtKB-SubCell"/>
</dbReference>
<dbReference type="GO" id="GO:0044780">
    <property type="term" value="P:bacterial-type flagellum assembly"/>
    <property type="evidence" value="ECO:0007669"/>
    <property type="project" value="InterPro"/>
</dbReference>
<dbReference type="InterPro" id="IPR017585">
    <property type="entry name" value="SAF_FlgA"/>
</dbReference>
<organism evidence="3 4">
    <name type="scientific">Campylobacter upsaliensis</name>
    <dbReference type="NCBI Taxonomy" id="28080"/>
    <lineage>
        <taxon>Bacteria</taxon>
        <taxon>Pseudomonadati</taxon>
        <taxon>Campylobacterota</taxon>
        <taxon>Epsilonproteobacteria</taxon>
        <taxon>Campylobacterales</taxon>
        <taxon>Campylobacteraceae</taxon>
        <taxon>Campylobacter</taxon>
    </lineage>
</organism>
<keyword evidence="3" id="KW-0969">Cilium</keyword>
<evidence type="ECO:0000256" key="1">
    <source>
        <dbReference type="RuleBase" id="RU362063"/>
    </source>
</evidence>
<evidence type="ECO:0000313" key="3">
    <source>
        <dbReference type="EMBL" id="SUX26112.1"/>
    </source>
</evidence>
<keyword evidence="3" id="KW-0966">Cell projection</keyword>
<dbReference type="AlphaFoldDB" id="A0A381EGP9"/>
<evidence type="ECO:0000259" key="2">
    <source>
        <dbReference type="Pfam" id="PF13144"/>
    </source>
</evidence>
<comment type="similarity">
    <text evidence="1">Belongs to the FlgA family.</text>
</comment>
<keyword evidence="1" id="KW-1005">Bacterial flagellum biogenesis</keyword>
<gene>
    <name evidence="3" type="primary">flgA</name>
    <name evidence="3" type="ORF">NCTC12264_00332</name>
</gene>
<dbReference type="RefSeq" id="WP_115628988.1">
    <property type="nucleotide sequence ID" value="NZ_JANKIR010000036.1"/>
</dbReference>
<dbReference type="Proteomes" id="UP000254161">
    <property type="component" value="Unassembled WGS sequence"/>
</dbReference>
<sequence>MRKICFAFLFLWQILEAGNLDLVKAALTKEYQNNFPQIIIINQIDLKITSLPKDFENFEFLRIANGKFNKAQGFLRAEFKTPQNISKNVFFRYFIRANLEVLRSTRAIKRGDRIGAFDYKIVMMDFDKVPSNALSKEDLNNLLAKNNISKNTILRQNMFKTTAIIKRNDQIIGVLKDKGIDVLIELVSLQSANLGERIRVKSKDGRVMQGIVVGKNRVLLQ</sequence>
<dbReference type="Gene3D" id="2.30.30.760">
    <property type="match status" value="1"/>
</dbReference>
<feature type="domain" description="Flagella basal body P-ring formation protein FlgA SAF" evidence="2">
    <location>
        <begin position="100"/>
        <end position="218"/>
    </location>
</feature>
<dbReference type="NCBIfam" id="TIGR03170">
    <property type="entry name" value="flgA_cterm"/>
    <property type="match status" value="1"/>
</dbReference>
<evidence type="ECO:0000313" key="4">
    <source>
        <dbReference type="Proteomes" id="UP000254161"/>
    </source>
</evidence>
<accession>A0A381EGP9</accession>
<comment type="function">
    <text evidence="1">Involved in the assembly process of the P-ring formation. It may associate with FlgF on the rod constituting a structure essential for the P-ring assembly or may act as a modulator protein for the P-ring assembly.</text>
</comment>
<protein>
    <recommendedName>
        <fullName evidence="1">Flagella basal body P-ring formation protein FlgA</fullName>
    </recommendedName>
</protein>
<keyword evidence="1" id="KW-0574">Periplasm</keyword>
<dbReference type="Pfam" id="PF13144">
    <property type="entry name" value="ChapFlgA"/>
    <property type="match status" value="1"/>
</dbReference>
<dbReference type="CDD" id="cd11614">
    <property type="entry name" value="SAF_CpaB_FlgA_like"/>
    <property type="match status" value="1"/>
</dbReference>
<dbReference type="PANTHER" id="PTHR36307">
    <property type="entry name" value="FLAGELLA BASAL BODY P-RING FORMATION PROTEIN FLGA"/>
    <property type="match status" value="1"/>
</dbReference>
<dbReference type="InterPro" id="IPR039246">
    <property type="entry name" value="Flagellar_FlgA"/>
</dbReference>
<proteinExistence type="inferred from homology"/>
<dbReference type="PANTHER" id="PTHR36307:SF1">
    <property type="entry name" value="FLAGELLA BASAL BODY P-RING FORMATION PROTEIN FLGA"/>
    <property type="match status" value="1"/>
</dbReference>
<dbReference type="Gene3D" id="3.90.1210.10">
    <property type="entry name" value="Antifreeze-like/N-acetylneuraminic acid synthase C-terminal domain"/>
    <property type="match status" value="1"/>
</dbReference>
<name>A0A381EGP9_CAMUP</name>
<dbReference type="EMBL" id="UFUZ01000001">
    <property type="protein sequence ID" value="SUX26112.1"/>
    <property type="molecule type" value="Genomic_DNA"/>
</dbReference>